<dbReference type="SUPFAM" id="SSF53474">
    <property type="entry name" value="alpha/beta-Hydrolases"/>
    <property type="match status" value="1"/>
</dbReference>
<dbReference type="AlphaFoldDB" id="A0A2T3NQ89"/>
<dbReference type="GO" id="GO:0016787">
    <property type="term" value="F:hydrolase activity"/>
    <property type="evidence" value="ECO:0007669"/>
    <property type="project" value="UniProtKB-KW"/>
</dbReference>
<dbReference type="InterPro" id="IPR029058">
    <property type="entry name" value="AB_hydrolase_fold"/>
</dbReference>
<dbReference type="InterPro" id="IPR000073">
    <property type="entry name" value="AB_hydrolase_1"/>
</dbReference>
<protein>
    <submittedName>
        <fullName evidence="2">Alpha/beta hydrolase</fullName>
    </submittedName>
</protein>
<name>A0A2T3NQ89_9GAMM</name>
<dbReference type="RefSeq" id="WP_036832598.1">
    <property type="nucleotide sequence ID" value="NZ_JGVO01001628.1"/>
</dbReference>
<dbReference type="Proteomes" id="UP000241771">
    <property type="component" value="Unassembled WGS sequence"/>
</dbReference>
<keyword evidence="3" id="KW-1185">Reference proteome</keyword>
<gene>
    <name evidence="2" type="ORF">C9I98_17165</name>
</gene>
<keyword evidence="2" id="KW-0378">Hydrolase</keyword>
<dbReference type="Gene3D" id="3.40.50.1820">
    <property type="entry name" value="alpha/beta hydrolase"/>
    <property type="match status" value="1"/>
</dbReference>
<evidence type="ECO:0000259" key="1">
    <source>
        <dbReference type="Pfam" id="PF12697"/>
    </source>
</evidence>
<evidence type="ECO:0000313" key="3">
    <source>
        <dbReference type="Proteomes" id="UP000241771"/>
    </source>
</evidence>
<evidence type="ECO:0000313" key="2">
    <source>
        <dbReference type="EMBL" id="PSW18430.1"/>
    </source>
</evidence>
<feature type="domain" description="AB hydrolase-1" evidence="1">
    <location>
        <begin position="39"/>
        <end position="226"/>
    </location>
</feature>
<dbReference type="InterPro" id="IPR050228">
    <property type="entry name" value="Carboxylesterase_BioH"/>
</dbReference>
<proteinExistence type="predicted"/>
<sequence>MSQSVPLLWLPGLLCDQQLFEPVNDLLPSYIQPQCASLDVADSMQALARKVLEEAPDTFVLGGLSMGGILAFEVYRQAPERVKGLILLDTNAADEKPEVTVKRDALVDRAIAGEFAAITPEVLMPVLIHSDRLNDKELTATISQMAENVGIEAFIAHAKALATRPDARPLLADITVPTLVICGREDALCPVTNHLLMAQHVPEVSLHVLAGCGHLSTMECPQAVAKHIVNWFEMAF</sequence>
<dbReference type="PRINTS" id="PR00111">
    <property type="entry name" value="ABHYDROLASE"/>
</dbReference>
<organism evidence="2 3">
    <name type="scientific">Photobacterium sanctipauli</name>
    <dbReference type="NCBI Taxonomy" id="1342794"/>
    <lineage>
        <taxon>Bacteria</taxon>
        <taxon>Pseudomonadati</taxon>
        <taxon>Pseudomonadota</taxon>
        <taxon>Gammaproteobacteria</taxon>
        <taxon>Vibrionales</taxon>
        <taxon>Vibrionaceae</taxon>
        <taxon>Photobacterium</taxon>
    </lineage>
</organism>
<accession>A0A2T3NQ89</accession>
<dbReference type="Pfam" id="PF12697">
    <property type="entry name" value="Abhydrolase_6"/>
    <property type="match status" value="1"/>
</dbReference>
<dbReference type="PANTHER" id="PTHR43194:SF5">
    <property type="entry name" value="PIMELOYL-[ACYL-CARRIER PROTEIN] METHYL ESTER ESTERASE"/>
    <property type="match status" value="1"/>
</dbReference>
<dbReference type="OrthoDB" id="9779853at2"/>
<comment type="caution">
    <text evidence="2">The sequence shown here is derived from an EMBL/GenBank/DDBJ whole genome shotgun (WGS) entry which is preliminary data.</text>
</comment>
<dbReference type="EMBL" id="PYMA01000011">
    <property type="protein sequence ID" value="PSW18430.1"/>
    <property type="molecule type" value="Genomic_DNA"/>
</dbReference>
<reference evidence="2 3" key="1">
    <citation type="submission" date="2018-01" db="EMBL/GenBank/DDBJ databases">
        <title>Whole genome sequencing of Histamine producing bacteria.</title>
        <authorList>
            <person name="Butler K."/>
        </authorList>
    </citation>
    <scope>NUCLEOTIDE SEQUENCE [LARGE SCALE GENOMIC DNA]</scope>
    <source>
        <strain evidence="2 3">DSM 100436</strain>
    </source>
</reference>
<dbReference type="PANTHER" id="PTHR43194">
    <property type="entry name" value="HYDROLASE ALPHA/BETA FOLD FAMILY"/>
    <property type="match status" value="1"/>
</dbReference>